<sequence>MSRQAVMYRRSDALGPVQHTHSCPIKTAGVCTCGATIECPPGWLPPPPVDCKKLIRPIRPMVAHTSLPPDCSNPDPERYFRLPPPDVYDIQTNISCTPVDRDFEESYDRRTYRCRDLRETIEPGCRLTHTHTGRVSNFRVNNTVPPGRRPVCLDAPPPFNEVPVVYCPHSSKSVEPQYVIQHKTVNGTTYYDCADPIDTKRVYEATRTALMM</sequence>
<evidence type="ECO:0000313" key="2">
    <source>
        <dbReference type="Proteomes" id="UP000315496"/>
    </source>
</evidence>
<proteinExistence type="predicted"/>
<reference evidence="1 2" key="1">
    <citation type="submission" date="2019-05" db="EMBL/GenBank/DDBJ databases">
        <title>The compact genome of Giardia muris reveals important steps in the evolution of intestinal protozoan parasites.</title>
        <authorList>
            <person name="Xu F."/>
            <person name="Jimenez-Gonzalez A."/>
            <person name="Einarsson E."/>
            <person name="Astvaldsson A."/>
            <person name="Peirasmaki D."/>
            <person name="Eckmann L."/>
            <person name="Andersson J.O."/>
            <person name="Svard S.G."/>
            <person name="Jerlstrom-Hultqvist J."/>
        </authorList>
    </citation>
    <scope>NUCLEOTIDE SEQUENCE [LARGE SCALE GENOMIC DNA]</scope>
    <source>
        <strain evidence="1 2">Roberts-Thomson</strain>
    </source>
</reference>
<name>A0A4Z1TBG0_GIAMU</name>
<evidence type="ECO:0000313" key="1">
    <source>
        <dbReference type="EMBL" id="TNJ30587.1"/>
    </source>
</evidence>
<dbReference type="Proteomes" id="UP000315496">
    <property type="component" value="Chromosome 1"/>
</dbReference>
<dbReference type="AlphaFoldDB" id="A0A4Z1TBG0"/>
<comment type="caution">
    <text evidence="1">The sequence shown here is derived from an EMBL/GenBank/DDBJ whole genome shotgun (WGS) entry which is preliminary data.</text>
</comment>
<keyword evidence="2" id="KW-1185">Reference proteome</keyword>
<dbReference type="VEuPathDB" id="GiardiaDB:GMRT_12258"/>
<protein>
    <submittedName>
        <fullName evidence="1">Uncharacterized protein</fullName>
    </submittedName>
</protein>
<accession>A0A4Z1TBG0</accession>
<organism evidence="1 2">
    <name type="scientific">Giardia muris</name>
    <dbReference type="NCBI Taxonomy" id="5742"/>
    <lineage>
        <taxon>Eukaryota</taxon>
        <taxon>Metamonada</taxon>
        <taxon>Diplomonadida</taxon>
        <taxon>Hexamitidae</taxon>
        <taxon>Giardiinae</taxon>
        <taxon>Giardia</taxon>
    </lineage>
</organism>
<dbReference type="EMBL" id="VDLU01000001">
    <property type="protein sequence ID" value="TNJ30587.1"/>
    <property type="molecule type" value="Genomic_DNA"/>
</dbReference>
<gene>
    <name evidence="1" type="ORF">GMRT_12258</name>
</gene>
<dbReference type="OrthoDB" id="10248324at2759"/>